<accession>A0A6L6LXU0</accession>
<gene>
    <name evidence="1" type="ORF">GMD59_18020</name>
</gene>
<dbReference type="RefSeq" id="WP_009325386.1">
    <property type="nucleotide sequence ID" value="NZ_WMZN01000059.1"/>
</dbReference>
<reference evidence="1 2" key="1">
    <citation type="journal article" date="2019" name="Nat. Med.">
        <title>A library of human gut bacterial isolates paired with longitudinal multiomics data enables mechanistic microbiome research.</title>
        <authorList>
            <person name="Poyet M."/>
            <person name="Groussin M."/>
            <person name="Gibbons S.M."/>
            <person name="Avila-Pacheco J."/>
            <person name="Jiang X."/>
            <person name="Kearney S.M."/>
            <person name="Perrotta A.R."/>
            <person name="Berdy B."/>
            <person name="Zhao S."/>
            <person name="Lieberman T.D."/>
            <person name="Swanson P.K."/>
            <person name="Smith M."/>
            <person name="Roesemann S."/>
            <person name="Alexander J.E."/>
            <person name="Rich S.A."/>
            <person name="Livny J."/>
            <person name="Vlamakis H."/>
            <person name="Clish C."/>
            <person name="Bullock K."/>
            <person name="Deik A."/>
            <person name="Scott J."/>
            <person name="Pierce K.A."/>
            <person name="Xavier R.J."/>
            <person name="Alm E.J."/>
        </authorList>
    </citation>
    <scope>NUCLEOTIDE SEQUENCE [LARGE SCALE GENOMIC DNA]</scope>
    <source>
        <strain evidence="1 2">BIOML-A4</strain>
    </source>
</reference>
<dbReference type="AlphaFoldDB" id="A0A6L6LXU0"/>
<protein>
    <submittedName>
        <fullName evidence="1">Uncharacterized protein</fullName>
    </submittedName>
</protein>
<evidence type="ECO:0000313" key="2">
    <source>
        <dbReference type="Proteomes" id="UP000472755"/>
    </source>
</evidence>
<evidence type="ECO:0000313" key="1">
    <source>
        <dbReference type="EMBL" id="MTS29158.1"/>
    </source>
</evidence>
<name>A0A6L6LXU0_9FIRM</name>
<comment type="caution">
    <text evidence="1">The sequence shown here is derived from an EMBL/GenBank/DDBJ whole genome shotgun (WGS) entry which is preliminary data.</text>
</comment>
<dbReference type="EMBL" id="WMZU01000053">
    <property type="protein sequence ID" value="MTS29158.1"/>
    <property type="molecule type" value="Genomic_DNA"/>
</dbReference>
<dbReference type="Proteomes" id="UP000472755">
    <property type="component" value="Unassembled WGS sequence"/>
</dbReference>
<organism evidence="1 2">
    <name type="scientific">Ruthenibacterium lactatiformans</name>
    <dbReference type="NCBI Taxonomy" id="1550024"/>
    <lineage>
        <taxon>Bacteria</taxon>
        <taxon>Bacillati</taxon>
        <taxon>Bacillota</taxon>
        <taxon>Clostridia</taxon>
        <taxon>Eubacteriales</taxon>
        <taxon>Oscillospiraceae</taxon>
        <taxon>Ruthenibacterium</taxon>
    </lineage>
</organism>
<proteinExistence type="predicted"/>
<sequence length="336" mass="38517">MNKYNGLLSSVAHKYHICKGARETENDWKTRLVYSICGMMAYASLWDDSEEEPISIVHLKRKVRSMLANYKSMYPELSGSLPYVSEELEDEIADQFLSTGVVYHRPNRIAPSMKHEEPFGDILFQRGIALDSISCVSGIGFYSKQYGEKNPDEIKAMFGLEQENLQALWRITLSAASWKSNLSFEQNTEYLRLKPPFSQGYWVNKPDTTGTVSILRTGMKGSQLYYLYRYSGTTIEVSPLPQWLVESYNYRSLACACLSTYGTLPPIEYFEDGALVHVRMNYLLPPRELEFLKLYSWPEICTSLPCNFRRKLSIEVFTAIKNVLSDEGYEFKGGTI</sequence>